<dbReference type="RefSeq" id="WP_344234922.1">
    <property type="nucleotide sequence ID" value="NZ_BAAAPH010000011.1"/>
</dbReference>
<comment type="caution">
    <text evidence="1">The sequence shown here is derived from an EMBL/GenBank/DDBJ whole genome shotgun (WGS) entry which is preliminary data.</text>
</comment>
<protein>
    <submittedName>
        <fullName evidence="1">TIGR03089 family protein</fullName>
    </submittedName>
</protein>
<name>A0ABP4PG98_9ACTN</name>
<evidence type="ECO:0000313" key="1">
    <source>
        <dbReference type="EMBL" id="GAA1577981.1"/>
    </source>
</evidence>
<dbReference type="Gene3D" id="3.40.50.12780">
    <property type="entry name" value="N-terminal domain of ligase-like"/>
    <property type="match status" value="1"/>
</dbReference>
<sequence>MSRILPELFAAAVRRDGGAPFLTHYDDASGERIELSAVTTANWVAKTANLLVDEYDLETGETVAIGLPPHWLGVVWALSTWSAGAALTSGTGTLAITGPDVPIRGDRETIASALLPLGGRFREPLPDGVHDFGAEVYNHPDVFVPFDPPTSASPAYDELTHEDLISTAEPVRDRILVTRTLTDRDGLALLVGVISGGGSIVLCRNLDQSKLERRVADEKVDRVLSQLAEG</sequence>
<reference evidence="2" key="1">
    <citation type="journal article" date="2019" name="Int. J. Syst. Evol. Microbiol.">
        <title>The Global Catalogue of Microorganisms (GCM) 10K type strain sequencing project: providing services to taxonomists for standard genome sequencing and annotation.</title>
        <authorList>
            <consortium name="The Broad Institute Genomics Platform"/>
            <consortium name="The Broad Institute Genome Sequencing Center for Infectious Disease"/>
            <person name="Wu L."/>
            <person name="Ma J."/>
        </authorList>
    </citation>
    <scope>NUCLEOTIDE SEQUENCE [LARGE SCALE GENOMIC DNA]</scope>
    <source>
        <strain evidence="2">JCM 15572</strain>
    </source>
</reference>
<organism evidence="1 2">
    <name type="scientific">Kribbella hippodromi</name>
    <dbReference type="NCBI Taxonomy" id="434347"/>
    <lineage>
        <taxon>Bacteria</taxon>
        <taxon>Bacillati</taxon>
        <taxon>Actinomycetota</taxon>
        <taxon>Actinomycetes</taxon>
        <taxon>Propionibacteriales</taxon>
        <taxon>Kribbellaceae</taxon>
        <taxon>Kribbella</taxon>
    </lineage>
</organism>
<gene>
    <name evidence="1" type="ORF">GCM10009804_38200</name>
</gene>
<evidence type="ECO:0000313" key="2">
    <source>
        <dbReference type="Proteomes" id="UP001501705"/>
    </source>
</evidence>
<dbReference type="InterPro" id="IPR017523">
    <property type="entry name" value="Rv3268"/>
</dbReference>
<dbReference type="Proteomes" id="UP001501705">
    <property type="component" value="Unassembled WGS sequence"/>
</dbReference>
<keyword evidence="2" id="KW-1185">Reference proteome</keyword>
<dbReference type="InterPro" id="IPR042099">
    <property type="entry name" value="ANL_N_sf"/>
</dbReference>
<proteinExistence type="predicted"/>
<dbReference type="SUPFAM" id="SSF56801">
    <property type="entry name" value="Acetyl-CoA synthetase-like"/>
    <property type="match status" value="1"/>
</dbReference>
<dbReference type="NCBIfam" id="TIGR03089">
    <property type="entry name" value="TIGR03089 family protein"/>
    <property type="match status" value="1"/>
</dbReference>
<dbReference type="EMBL" id="BAAAPH010000011">
    <property type="protein sequence ID" value="GAA1577981.1"/>
    <property type="molecule type" value="Genomic_DNA"/>
</dbReference>
<accession>A0ABP4PG98</accession>